<dbReference type="GO" id="GO:0006950">
    <property type="term" value="P:response to stress"/>
    <property type="evidence" value="ECO:0007669"/>
    <property type="project" value="UniProtKB-ARBA"/>
</dbReference>
<sequence length="205" mass="22943">MSEGVFADRLRREFETVGSHEELIAFSRDYCENAASEFDLSVAFSRVSWEVSTRAKRRAAAVKRPKVSETAVGDPIDWGERPTAAADGGAPTCTVSLSWRAFQSFDYGEWTATLRHELVHVEQFQRFGTTDHGPAFRRRAEALDAPVRVRHFATPAYLLTCTDCENVVARRYRDCKLVREFESYVSSCCGAALECDIPDETASDG</sequence>
<evidence type="ECO:0000259" key="1">
    <source>
        <dbReference type="Pfam" id="PF10263"/>
    </source>
</evidence>
<evidence type="ECO:0000313" key="2">
    <source>
        <dbReference type="EMBL" id="MFC6823563.1"/>
    </source>
</evidence>
<feature type="domain" description="SprT-like" evidence="1">
    <location>
        <begin position="35"/>
        <end position="145"/>
    </location>
</feature>
<dbReference type="AlphaFoldDB" id="A0ABD5TXL2"/>
<evidence type="ECO:0000313" key="3">
    <source>
        <dbReference type="Proteomes" id="UP001596408"/>
    </source>
</evidence>
<comment type="caution">
    <text evidence="2">The sequence shown here is derived from an EMBL/GenBank/DDBJ whole genome shotgun (WGS) entry which is preliminary data.</text>
</comment>
<name>A0ABD5TXL2_9EURY</name>
<proteinExistence type="predicted"/>
<protein>
    <submittedName>
        <fullName evidence="2">SprT-like domain-containing protein</fullName>
    </submittedName>
</protein>
<reference evidence="2 3" key="1">
    <citation type="journal article" date="2019" name="Int. J. Syst. Evol. Microbiol.">
        <title>The Global Catalogue of Microorganisms (GCM) 10K type strain sequencing project: providing services to taxonomists for standard genome sequencing and annotation.</title>
        <authorList>
            <consortium name="The Broad Institute Genomics Platform"/>
            <consortium name="The Broad Institute Genome Sequencing Center for Infectious Disease"/>
            <person name="Wu L."/>
            <person name="Ma J."/>
        </authorList>
    </citation>
    <scope>NUCLEOTIDE SEQUENCE [LARGE SCALE GENOMIC DNA]</scope>
    <source>
        <strain evidence="2 3">YIM 94188</strain>
    </source>
</reference>
<dbReference type="InterPro" id="IPR006640">
    <property type="entry name" value="SprT-like_domain"/>
</dbReference>
<accession>A0ABD5TXL2</accession>
<dbReference type="Pfam" id="PF10263">
    <property type="entry name" value="SprT-like"/>
    <property type="match status" value="1"/>
</dbReference>
<dbReference type="EMBL" id="JBHSXH010000004">
    <property type="protein sequence ID" value="MFC6823563.1"/>
    <property type="molecule type" value="Genomic_DNA"/>
</dbReference>
<keyword evidence="3" id="KW-1185">Reference proteome</keyword>
<dbReference type="Proteomes" id="UP001596408">
    <property type="component" value="Unassembled WGS sequence"/>
</dbReference>
<organism evidence="2 3">
    <name type="scientific">Halopelagius fulvigenes</name>
    <dbReference type="NCBI Taxonomy" id="1198324"/>
    <lineage>
        <taxon>Archaea</taxon>
        <taxon>Methanobacteriati</taxon>
        <taxon>Methanobacteriota</taxon>
        <taxon>Stenosarchaea group</taxon>
        <taxon>Halobacteria</taxon>
        <taxon>Halobacteriales</taxon>
        <taxon>Haloferacaceae</taxon>
    </lineage>
</organism>
<dbReference type="RefSeq" id="WP_379692006.1">
    <property type="nucleotide sequence ID" value="NZ_JBHSXH010000004.1"/>
</dbReference>
<gene>
    <name evidence="2" type="ORF">ACFQEV_00885</name>
</gene>